<dbReference type="InterPro" id="IPR036373">
    <property type="entry name" value="Ribosomal_bL17_sf"/>
</dbReference>
<dbReference type="Pfam" id="PF01196">
    <property type="entry name" value="Ribosomal_L17"/>
    <property type="match status" value="1"/>
</dbReference>
<evidence type="ECO:0000256" key="3">
    <source>
        <dbReference type="ARBA" id="ARBA00023274"/>
    </source>
</evidence>
<evidence type="ECO:0000313" key="5">
    <source>
        <dbReference type="EMBL" id="HIU46658.1"/>
    </source>
</evidence>
<name>A0A9D1S500_9FIRM</name>
<dbReference type="AlphaFoldDB" id="A0A9D1S500"/>
<organism evidence="5 6">
    <name type="scientific">Candidatus Fimadaptatus faecigallinarum</name>
    <dbReference type="NCBI Taxonomy" id="2840814"/>
    <lineage>
        <taxon>Bacteria</taxon>
        <taxon>Bacillati</taxon>
        <taxon>Bacillota</taxon>
        <taxon>Clostridia</taxon>
        <taxon>Eubacteriales</taxon>
        <taxon>Candidatus Fimadaptatus</taxon>
    </lineage>
</organism>
<dbReference type="HAMAP" id="MF_01368">
    <property type="entry name" value="Ribosomal_bL17"/>
    <property type="match status" value="1"/>
</dbReference>
<dbReference type="GO" id="GO:0022625">
    <property type="term" value="C:cytosolic large ribosomal subunit"/>
    <property type="evidence" value="ECO:0007669"/>
    <property type="project" value="TreeGrafter"/>
</dbReference>
<reference evidence="5" key="2">
    <citation type="journal article" date="2021" name="PeerJ">
        <title>Extensive microbial diversity within the chicken gut microbiome revealed by metagenomics and culture.</title>
        <authorList>
            <person name="Gilroy R."/>
            <person name="Ravi A."/>
            <person name="Getino M."/>
            <person name="Pursley I."/>
            <person name="Horton D.L."/>
            <person name="Alikhan N.F."/>
            <person name="Baker D."/>
            <person name="Gharbi K."/>
            <person name="Hall N."/>
            <person name="Watson M."/>
            <person name="Adriaenssens E.M."/>
            <person name="Foster-Nyarko E."/>
            <person name="Jarju S."/>
            <person name="Secka A."/>
            <person name="Antonio M."/>
            <person name="Oren A."/>
            <person name="Chaudhuri R.R."/>
            <person name="La Ragione R."/>
            <person name="Hildebrand F."/>
            <person name="Pallen M.J."/>
        </authorList>
    </citation>
    <scope>NUCLEOTIDE SEQUENCE</scope>
    <source>
        <strain evidence="5">ChiSxjej2B14-8506</strain>
    </source>
</reference>
<comment type="similarity">
    <text evidence="1 4">Belongs to the bacterial ribosomal protein bL17 family.</text>
</comment>
<dbReference type="GO" id="GO:0003735">
    <property type="term" value="F:structural constituent of ribosome"/>
    <property type="evidence" value="ECO:0007669"/>
    <property type="project" value="InterPro"/>
</dbReference>
<gene>
    <name evidence="4 5" type="primary">rplQ</name>
    <name evidence="5" type="ORF">IAC59_05320</name>
</gene>
<evidence type="ECO:0000256" key="4">
    <source>
        <dbReference type="HAMAP-Rule" id="MF_01368"/>
    </source>
</evidence>
<comment type="subunit">
    <text evidence="4">Part of the 50S ribosomal subunit. Contacts protein L32.</text>
</comment>
<accession>A0A9D1S500</accession>
<dbReference type="GO" id="GO:0006412">
    <property type="term" value="P:translation"/>
    <property type="evidence" value="ECO:0007669"/>
    <property type="project" value="UniProtKB-UniRule"/>
</dbReference>
<reference evidence="5" key="1">
    <citation type="submission" date="2020-10" db="EMBL/GenBank/DDBJ databases">
        <authorList>
            <person name="Gilroy R."/>
        </authorList>
    </citation>
    <scope>NUCLEOTIDE SEQUENCE</scope>
    <source>
        <strain evidence="5">ChiSxjej2B14-8506</strain>
    </source>
</reference>
<dbReference type="PANTHER" id="PTHR14413">
    <property type="entry name" value="RIBOSOMAL PROTEIN L17"/>
    <property type="match status" value="1"/>
</dbReference>
<dbReference type="InterPro" id="IPR000456">
    <property type="entry name" value="Ribosomal_bL17"/>
</dbReference>
<proteinExistence type="inferred from homology"/>
<dbReference type="EMBL" id="DVNK01000035">
    <property type="protein sequence ID" value="HIU46658.1"/>
    <property type="molecule type" value="Genomic_DNA"/>
</dbReference>
<keyword evidence="3 4" id="KW-0687">Ribonucleoprotein</keyword>
<evidence type="ECO:0000256" key="1">
    <source>
        <dbReference type="ARBA" id="ARBA00008777"/>
    </source>
</evidence>
<dbReference type="SUPFAM" id="SSF64263">
    <property type="entry name" value="Prokaryotic ribosomal protein L17"/>
    <property type="match status" value="1"/>
</dbReference>
<evidence type="ECO:0000256" key="2">
    <source>
        <dbReference type="ARBA" id="ARBA00022980"/>
    </source>
</evidence>
<dbReference type="PANTHER" id="PTHR14413:SF16">
    <property type="entry name" value="LARGE RIBOSOMAL SUBUNIT PROTEIN BL17M"/>
    <property type="match status" value="1"/>
</dbReference>
<protein>
    <recommendedName>
        <fullName evidence="4">Large ribosomal subunit protein bL17</fullName>
    </recommendedName>
</protein>
<keyword evidence="2 4" id="KW-0689">Ribosomal protein</keyword>
<sequence length="169" mass="19563">MAHRKLSRPSDQRQAMLRNQVTSLIWHGRIETTLQRAKEVSSIAERLITLAVRECDNSYEITKSVTNDKKQIVELKIQNDKPSKLAARRKMLSYLYFVPMAREEKETKKEYHQRTRVVNDPVIEKLMREIGPKYKARKAEKGIGGGYTRIIKIGPRRGDAAEMVVLELV</sequence>
<dbReference type="Gene3D" id="3.90.1030.10">
    <property type="entry name" value="Ribosomal protein L17"/>
    <property type="match status" value="1"/>
</dbReference>
<comment type="caution">
    <text evidence="5">The sequence shown here is derived from an EMBL/GenBank/DDBJ whole genome shotgun (WGS) entry which is preliminary data.</text>
</comment>
<dbReference type="Proteomes" id="UP000824123">
    <property type="component" value="Unassembled WGS sequence"/>
</dbReference>
<evidence type="ECO:0000313" key="6">
    <source>
        <dbReference type="Proteomes" id="UP000824123"/>
    </source>
</evidence>